<evidence type="ECO:0000313" key="3">
    <source>
        <dbReference type="Proteomes" id="UP000823926"/>
    </source>
</evidence>
<feature type="chain" id="PRO_5038381571" description="Tetratricopeptide repeat protein" evidence="1">
    <location>
        <begin position="24"/>
        <end position="770"/>
    </location>
</feature>
<sequence>MKSIRSILLVSLLCVAGCGTVSACIGPRYYPKAYLMFRLRPFGDDPTITGERWNRRLKNVNDYNCELWQRQTSLSIPLDSIASVVLHYSVEQMQALRSRAAAGGKALADTNPFADWLVRHRDTDAIDLLILAKECEAIRTAMQDPWYYPDSSDELHGSLDSIYRAAMAPRKTRFEDRYQLQAMRALFSMGRYEECVTLWNNIKVSMPQTIIRHMTGRYAAGALFRMRETDRAVALYAECDDIEHVAWCLSDRYPKNDVAARMECIYDYYPQAAELTRQLQKNITAWESTLEYRDALEPKAQAQCERLRTLALRAAAERKVAEPAAWQYAAAYMSVLLNDPYTAKQQNQQAAQMKGSALVKESIRFLDIYLDAVTTPAYNSAYQQRLQSQLRWMEQRIQAALKNGVNPSDLFWNTRINQTFLYPNDMLRKTLLGVVVPRSLEQGRPVLALLAANYADNRIYELMGLRKKRGAEWFGADRQAALSEDAYSVEERTDNYYDFSNAYFQLMDTISTKTLVEYGAVMSGGRTASSLERFFRSRGYRDADYLNDIIGTRFLRAFDYPQAVRYLAKVSPAYQGRLNTAPYMQYDPFADAWRCRQQPVNSRWNYKLSFARQMCSWQKQMHSSDAKRRAEATIRYAMGLYNSHHACWALTRYSDGMVYSDTFDATEVQQQALQRSTEIFQKLLSATHDTEVQTYCHLALATLGDRPLFGTQTDGETFVVHLQASAPQADHLKALQSVRGNSSVEREFAGHCDYYRLYIEQESSSGGETE</sequence>
<comment type="caution">
    <text evidence="2">The sequence shown here is derived from an EMBL/GenBank/DDBJ whole genome shotgun (WGS) entry which is preliminary data.</text>
</comment>
<reference evidence="2" key="1">
    <citation type="journal article" date="2021" name="PeerJ">
        <title>Extensive microbial diversity within the chicken gut microbiome revealed by metagenomics and culture.</title>
        <authorList>
            <person name="Gilroy R."/>
            <person name="Ravi A."/>
            <person name="Getino M."/>
            <person name="Pursley I."/>
            <person name="Horton D.L."/>
            <person name="Alikhan N.F."/>
            <person name="Baker D."/>
            <person name="Gharbi K."/>
            <person name="Hall N."/>
            <person name="Watson M."/>
            <person name="Adriaenssens E.M."/>
            <person name="Foster-Nyarko E."/>
            <person name="Jarju S."/>
            <person name="Secka A."/>
            <person name="Antonio M."/>
            <person name="Oren A."/>
            <person name="Chaudhuri R.R."/>
            <person name="La Ragione R."/>
            <person name="Hildebrand F."/>
            <person name="Pallen M.J."/>
        </authorList>
    </citation>
    <scope>NUCLEOTIDE SEQUENCE</scope>
    <source>
        <strain evidence="2">ChiBcec15-1070</strain>
    </source>
</reference>
<evidence type="ECO:0008006" key="4">
    <source>
        <dbReference type="Google" id="ProtNLM"/>
    </source>
</evidence>
<accession>A0A9D1QDG9</accession>
<dbReference type="AlphaFoldDB" id="A0A9D1QDG9"/>
<organism evidence="2 3">
    <name type="scientific">Candidatus Rikenella faecigallinarum</name>
    <dbReference type="NCBI Taxonomy" id="2838745"/>
    <lineage>
        <taxon>Bacteria</taxon>
        <taxon>Pseudomonadati</taxon>
        <taxon>Bacteroidota</taxon>
        <taxon>Bacteroidia</taxon>
        <taxon>Bacteroidales</taxon>
        <taxon>Rikenellaceae</taxon>
        <taxon>Rikenella</taxon>
    </lineage>
</organism>
<feature type="signal peptide" evidence="1">
    <location>
        <begin position="1"/>
        <end position="23"/>
    </location>
</feature>
<evidence type="ECO:0000313" key="2">
    <source>
        <dbReference type="EMBL" id="HIW10498.1"/>
    </source>
</evidence>
<keyword evidence="1" id="KW-0732">Signal</keyword>
<dbReference type="Proteomes" id="UP000823926">
    <property type="component" value="Unassembled WGS sequence"/>
</dbReference>
<proteinExistence type="predicted"/>
<dbReference type="PROSITE" id="PS51257">
    <property type="entry name" value="PROKAR_LIPOPROTEIN"/>
    <property type="match status" value="1"/>
</dbReference>
<protein>
    <recommendedName>
        <fullName evidence="4">Tetratricopeptide repeat protein</fullName>
    </recommendedName>
</protein>
<gene>
    <name evidence="2" type="ORF">H9888_03255</name>
</gene>
<evidence type="ECO:0000256" key="1">
    <source>
        <dbReference type="SAM" id="SignalP"/>
    </source>
</evidence>
<dbReference type="EMBL" id="DXHL01000019">
    <property type="protein sequence ID" value="HIW10498.1"/>
    <property type="molecule type" value="Genomic_DNA"/>
</dbReference>
<name>A0A9D1QDG9_9BACT</name>
<reference evidence="2" key="2">
    <citation type="submission" date="2021-04" db="EMBL/GenBank/DDBJ databases">
        <authorList>
            <person name="Gilroy R."/>
        </authorList>
    </citation>
    <scope>NUCLEOTIDE SEQUENCE</scope>
    <source>
        <strain evidence="2">ChiBcec15-1070</strain>
    </source>
</reference>